<dbReference type="Proteomes" id="UP000694845">
    <property type="component" value="Unplaced"/>
</dbReference>
<evidence type="ECO:0000256" key="6">
    <source>
        <dbReference type="ARBA" id="ARBA00022833"/>
    </source>
</evidence>
<evidence type="ECO:0000256" key="7">
    <source>
        <dbReference type="ARBA" id="ARBA00022989"/>
    </source>
</evidence>
<keyword evidence="8" id="KW-0770">Synapse</keyword>
<dbReference type="Gene3D" id="1.20.1510.10">
    <property type="entry name" value="Cation efflux protein transmembrane domain"/>
    <property type="match status" value="1"/>
</dbReference>
<dbReference type="AlphaFoldDB" id="A0A8B8A597"/>
<proteinExistence type="inferred from homology"/>
<evidence type="ECO:0000313" key="13">
    <source>
        <dbReference type="Proteomes" id="UP000694845"/>
    </source>
</evidence>
<feature type="transmembrane region" description="Helical" evidence="12">
    <location>
        <begin position="115"/>
        <end position="138"/>
    </location>
</feature>
<accession>A0A8B8A597</accession>
<dbReference type="PANTHER" id="PTHR31937:SF2">
    <property type="entry name" value="TRANSMEMBRANE PROTEIN 163"/>
    <property type="match status" value="1"/>
</dbReference>
<keyword evidence="6" id="KW-0862">Zinc</keyword>
<dbReference type="InterPro" id="IPR027469">
    <property type="entry name" value="Cation_efflux_TMD_sf"/>
</dbReference>
<keyword evidence="10" id="KW-0968">Cytoplasmic vesicle</keyword>
<keyword evidence="13" id="KW-1185">Reference proteome</keyword>
<sequence length="300" mass="32639">MCGSYKRDFCCGLQTRKSLSSKMEKQGLELDEYLPINNNQRVTSSSRHTNDAAGRKYTESDNDKVPLDDSLPWTANPAQRWRRAAMGFAWASVFSLLILGGISFVLSAMTASSAAFGFGFGCVLDVFTSVVVIWRFFGSVTTLYSEQRERIALLFLAIFFLVASLSIIVRDLIELFDKIHTKSASSLCVLAAISGTVCALLAIGKFITAKKLESQTVKSDGFSSLAGSITAYSILVSAAVIETHPNVWYLDNIVGFCVAALLTVYGVMLLMQVLSHNCAPISGRCCCCCTVTSTDTDLEQ</sequence>
<feature type="region of interest" description="Disordered" evidence="11">
    <location>
        <begin position="41"/>
        <end position="63"/>
    </location>
</feature>
<comment type="subcellular location">
    <subcellularLocation>
        <location evidence="2">Cytoplasmic vesicle</location>
        <location evidence="2">Secretory vesicle</location>
        <location evidence="2">Synaptic vesicle membrane</location>
        <topology evidence="2">Multi-pass membrane protein</topology>
    </subcellularLocation>
    <subcellularLocation>
        <location evidence="1">Early endosome membrane</location>
    </subcellularLocation>
</comment>
<evidence type="ECO:0000256" key="10">
    <source>
        <dbReference type="ARBA" id="ARBA00023329"/>
    </source>
</evidence>
<dbReference type="InterPro" id="IPR026765">
    <property type="entry name" value="Tmem163"/>
</dbReference>
<feature type="transmembrane region" description="Helical" evidence="12">
    <location>
        <begin position="88"/>
        <end position="109"/>
    </location>
</feature>
<feature type="compositionally biased region" description="Basic and acidic residues" evidence="11">
    <location>
        <begin position="48"/>
        <end position="63"/>
    </location>
</feature>
<keyword evidence="7 12" id="KW-1133">Transmembrane helix</keyword>
<evidence type="ECO:0000256" key="5">
    <source>
        <dbReference type="ARBA" id="ARBA00022753"/>
    </source>
</evidence>
<gene>
    <name evidence="14" type="primary">LOC110991173</name>
</gene>
<dbReference type="OrthoDB" id="5980560at2759"/>
<reference evidence="14" key="1">
    <citation type="submission" date="2025-08" db="UniProtKB">
        <authorList>
            <consortium name="RefSeq"/>
        </authorList>
    </citation>
    <scope>IDENTIFICATION</scope>
</reference>
<evidence type="ECO:0000256" key="8">
    <source>
        <dbReference type="ARBA" id="ARBA00023018"/>
    </source>
</evidence>
<evidence type="ECO:0000256" key="12">
    <source>
        <dbReference type="SAM" id="Phobius"/>
    </source>
</evidence>
<keyword evidence="9 12" id="KW-0472">Membrane</keyword>
<dbReference type="GO" id="GO:0030672">
    <property type="term" value="C:synaptic vesicle membrane"/>
    <property type="evidence" value="ECO:0007669"/>
    <property type="project" value="UniProtKB-SubCell"/>
</dbReference>
<dbReference type="GO" id="GO:0031901">
    <property type="term" value="C:early endosome membrane"/>
    <property type="evidence" value="ECO:0007669"/>
    <property type="project" value="UniProtKB-SubCell"/>
</dbReference>
<evidence type="ECO:0000256" key="4">
    <source>
        <dbReference type="ARBA" id="ARBA00022692"/>
    </source>
</evidence>
<evidence type="ECO:0000256" key="11">
    <source>
        <dbReference type="SAM" id="MobiDB-lite"/>
    </source>
</evidence>
<keyword evidence="4 12" id="KW-0812">Transmembrane</keyword>
<evidence type="ECO:0000256" key="1">
    <source>
        <dbReference type="ARBA" id="ARBA00004146"/>
    </source>
</evidence>
<dbReference type="CTD" id="81615"/>
<evidence type="ECO:0000256" key="9">
    <source>
        <dbReference type="ARBA" id="ARBA00023136"/>
    </source>
</evidence>
<dbReference type="KEGG" id="aplc:110991173"/>
<dbReference type="RefSeq" id="XP_022112085.1">
    <property type="nucleotide sequence ID" value="XM_022256393.1"/>
</dbReference>
<feature type="transmembrane region" description="Helical" evidence="12">
    <location>
        <begin position="221"/>
        <end position="241"/>
    </location>
</feature>
<feature type="transmembrane region" description="Helical" evidence="12">
    <location>
        <begin position="189"/>
        <end position="209"/>
    </location>
</feature>
<evidence type="ECO:0000313" key="14">
    <source>
        <dbReference type="RefSeq" id="XP_022112085.1"/>
    </source>
</evidence>
<organism evidence="13 14">
    <name type="scientific">Acanthaster planci</name>
    <name type="common">Crown-of-thorns starfish</name>
    <dbReference type="NCBI Taxonomy" id="133434"/>
    <lineage>
        <taxon>Eukaryota</taxon>
        <taxon>Metazoa</taxon>
        <taxon>Echinodermata</taxon>
        <taxon>Eleutherozoa</taxon>
        <taxon>Asterozoa</taxon>
        <taxon>Asteroidea</taxon>
        <taxon>Valvatacea</taxon>
        <taxon>Valvatida</taxon>
        <taxon>Acanthasteridae</taxon>
        <taxon>Acanthaster</taxon>
    </lineage>
</organism>
<feature type="transmembrane region" description="Helical" evidence="12">
    <location>
        <begin position="150"/>
        <end position="169"/>
    </location>
</feature>
<feature type="transmembrane region" description="Helical" evidence="12">
    <location>
        <begin position="253"/>
        <end position="274"/>
    </location>
</feature>
<dbReference type="GeneID" id="110991173"/>
<comment type="similarity">
    <text evidence="3">Belongs to the TMEM163 family.</text>
</comment>
<dbReference type="PANTHER" id="PTHR31937">
    <property type="entry name" value="TRANSMEMBRANE PROTEIN 163"/>
    <property type="match status" value="1"/>
</dbReference>
<dbReference type="SUPFAM" id="SSF161111">
    <property type="entry name" value="Cation efflux protein transmembrane domain-like"/>
    <property type="match status" value="1"/>
</dbReference>
<evidence type="ECO:0000256" key="2">
    <source>
        <dbReference type="ARBA" id="ARBA00004644"/>
    </source>
</evidence>
<keyword evidence="5" id="KW-0967">Endosome</keyword>
<name>A0A8B8A597_ACAPL</name>
<protein>
    <submittedName>
        <fullName evidence="14">Transmembrane protein 163-like isoform X1</fullName>
    </submittedName>
</protein>
<evidence type="ECO:0000256" key="3">
    <source>
        <dbReference type="ARBA" id="ARBA00008731"/>
    </source>
</evidence>